<evidence type="ECO:0000313" key="2">
    <source>
        <dbReference type="Proteomes" id="UP001140234"/>
    </source>
</evidence>
<organism evidence="1 2">
    <name type="scientific">Coemansia nantahalensis</name>
    <dbReference type="NCBI Taxonomy" id="2789366"/>
    <lineage>
        <taxon>Eukaryota</taxon>
        <taxon>Fungi</taxon>
        <taxon>Fungi incertae sedis</taxon>
        <taxon>Zoopagomycota</taxon>
        <taxon>Kickxellomycotina</taxon>
        <taxon>Kickxellomycetes</taxon>
        <taxon>Kickxellales</taxon>
        <taxon>Kickxellaceae</taxon>
        <taxon>Coemansia</taxon>
    </lineage>
</organism>
<gene>
    <name evidence="1" type="ORF">IWQ57_000505</name>
</gene>
<reference evidence="1" key="1">
    <citation type="submission" date="2022-07" db="EMBL/GenBank/DDBJ databases">
        <title>Phylogenomic reconstructions and comparative analyses of Kickxellomycotina fungi.</title>
        <authorList>
            <person name="Reynolds N.K."/>
            <person name="Stajich J.E."/>
            <person name="Barry K."/>
            <person name="Grigoriev I.V."/>
            <person name="Crous P."/>
            <person name="Smith M.E."/>
        </authorList>
    </citation>
    <scope>NUCLEOTIDE SEQUENCE</scope>
    <source>
        <strain evidence="1">CBS 109366</strain>
    </source>
</reference>
<proteinExistence type="predicted"/>
<accession>A0ACC1K7V4</accession>
<feature type="non-terminal residue" evidence="1">
    <location>
        <position position="553"/>
    </location>
</feature>
<keyword evidence="2" id="KW-1185">Reference proteome</keyword>
<evidence type="ECO:0000313" key="1">
    <source>
        <dbReference type="EMBL" id="KAJ2775183.1"/>
    </source>
</evidence>
<dbReference type="Proteomes" id="UP001140234">
    <property type="component" value="Unassembled WGS sequence"/>
</dbReference>
<protein>
    <submittedName>
        <fullName evidence="1">Uncharacterized protein</fullName>
    </submittedName>
</protein>
<sequence length="553" mass="61745">MPESVIKKEAHMYPGINAFVEFVADSVSRHMQKHGNNGKARRIVPFGKTDVKPDGADDRTRIDHMLTCCAKDGPVDQPHYAKALCLVEAKYSQKDQTDAYEQLVRYSRNIYANQPHRRFLWGLTVCGTLVRACLLSNDKIYASETVDVASPEGRGRFVGLLVNWSLCEIPRLGYDSTMGCNDAGDKWSIEVFDGDARNTYSNLAQVFPAYSLRGRHTRCFVGTIEADGDEKQVLIKDCWSHFVNEDADSPHADEEGTNSLRDEVTFLREILTKLSAERSLDGKYPRLEMGGVVRVAGRGAAVAAGRNAAVVEDTTTAAMSDLALAKPVPLRKHMRIVMSPVGEPLQTVNSPDELIVAMFDAMEAHTEIVRRCRILHRDISINNILVRRTDGVVGGMLIDFDNAIRVDSNHTAARPDMTGTLPYMSISNLMANDVKRTALDDWESCIYILCWLATMGVNEGDEKLHKKSKRLSVDEWRDGDTETIAGWKRGHMETTGAFKSNILDQFIGNPRYRPLKDLAESLHEGLFFNDKASPLCEGCYVNERGLKKLHKGM</sequence>
<name>A0ACC1K7V4_9FUNG</name>
<comment type="caution">
    <text evidence="1">The sequence shown here is derived from an EMBL/GenBank/DDBJ whole genome shotgun (WGS) entry which is preliminary data.</text>
</comment>
<dbReference type="EMBL" id="JANBUJ010000032">
    <property type="protein sequence ID" value="KAJ2775183.1"/>
    <property type="molecule type" value="Genomic_DNA"/>
</dbReference>